<comment type="caution">
    <text evidence="2">The sequence shown here is derived from an EMBL/GenBank/DDBJ whole genome shotgun (WGS) entry which is preliminary data.</text>
</comment>
<sequence>MILITGAIGQIGSLVVEHLLNMNVPVRVFVRDKNAFKDFHNSSLEMTEGTFEDRKTLKKAVKGVELLF</sequence>
<dbReference type="Pfam" id="PF05368">
    <property type="entry name" value="NmrA"/>
    <property type="match status" value="1"/>
</dbReference>
<dbReference type="Proteomes" id="UP001597041">
    <property type="component" value="Unassembled WGS sequence"/>
</dbReference>
<protein>
    <submittedName>
        <fullName evidence="2">SDR family oxidoreductase</fullName>
    </submittedName>
</protein>
<evidence type="ECO:0000259" key="1">
    <source>
        <dbReference type="Pfam" id="PF05368"/>
    </source>
</evidence>
<evidence type="ECO:0000313" key="2">
    <source>
        <dbReference type="EMBL" id="MFD1066009.1"/>
    </source>
</evidence>
<dbReference type="InterPro" id="IPR036291">
    <property type="entry name" value="NAD(P)-bd_dom_sf"/>
</dbReference>
<feature type="domain" description="NmrA-like" evidence="1">
    <location>
        <begin position="2"/>
        <end position="68"/>
    </location>
</feature>
<dbReference type="InterPro" id="IPR008030">
    <property type="entry name" value="NmrA-like"/>
</dbReference>
<proteinExistence type="predicted"/>
<keyword evidence="3" id="KW-1185">Reference proteome</keyword>
<evidence type="ECO:0000313" key="3">
    <source>
        <dbReference type="Proteomes" id="UP001597041"/>
    </source>
</evidence>
<dbReference type="SUPFAM" id="SSF51735">
    <property type="entry name" value="NAD(P)-binding Rossmann-fold domains"/>
    <property type="match status" value="1"/>
</dbReference>
<reference evidence="3" key="1">
    <citation type="journal article" date="2019" name="Int. J. Syst. Evol. Microbiol.">
        <title>The Global Catalogue of Microorganisms (GCM) 10K type strain sequencing project: providing services to taxonomists for standard genome sequencing and annotation.</title>
        <authorList>
            <consortium name="The Broad Institute Genomics Platform"/>
            <consortium name="The Broad Institute Genome Sequencing Center for Infectious Disease"/>
            <person name="Wu L."/>
            <person name="Ma J."/>
        </authorList>
    </citation>
    <scope>NUCLEOTIDE SEQUENCE [LARGE SCALE GENOMIC DNA]</scope>
    <source>
        <strain evidence="3">CCUG 56608</strain>
    </source>
</reference>
<dbReference type="EMBL" id="JBHTKK010000008">
    <property type="protein sequence ID" value="MFD1066009.1"/>
    <property type="molecule type" value="Genomic_DNA"/>
</dbReference>
<dbReference type="Gene3D" id="3.40.50.720">
    <property type="entry name" value="NAD(P)-binding Rossmann-like Domain"/>
    <property type="match status" value="1"/>
</dbReference>
<gene>
    <name evidence="2" type="ORF">ACFQ19_08225</name>
</gene>
<dbReference type="RefSeq" id="WP_379591600.1">
    <property type="nucleotide sequence ID" value="NZ_JBHTKK010000008.1"/>
</dbReference>
<accession>A0ABW3NEA3</accession>
<organism evidence="2 3">
    <name type="scientific">Oceanobacillus locisalsi</name>
    <dbReference type="NCBI Taxonomy" id="546107"/>
    <lineage>
        <taxon>Bacteria</taxon>
        <taxon>Bacillati</taxon>
        <taxon>Bacillota</taxon>
        <taxon>Bacilli</taxon>
        <taxon>Bacillales</taxon>
        <taxon>Bacillaceae</taxon>
        <taxon>Oceanobacillus</taxon>
    </lineage>
</organism>
<name>A0ABW3NEA3_9BACI</name>